<comment type="caution">
    <text evidence="1">The sequence shown here is derived from an EMBL/GenBank/DDBJ whole genome shotgun (WGS) entry which is preliminary data.</text>
</comment>
<proteinExistence type="predicted"/>
<dbReference type="Proteomes" id="UP000286134">
    <property type="component" value="Unassembled WGS sequence"/>
</dbReference>
<sequence length="379" mass="42789">MSYFKNYPETRMDNVHEQYFGEFFAMNPQMGENGQVISNLSFIDVNSYPKNNLEVDEFHKPQKNQMGSSITHSDMPTSQQESETFLSVATENAECIGFTKLVTSPSILFNANFEESLNFNEDHAMNISSFYSPVENQVGDQFGEIFPKESDYQQLSSSLQTPTHRNAQYQIYSNNSAYSLTSPDYNDQTFPPLSWWDHDSSFLAISEEMAKKKTSNNSSECCLKTILSSESVKNNKDESSMTLNNKSKQFRHYSSVADISSAYQRKKQLNRHKMGQYRSVSPCLQIRKRRSAKGLKAAAELCGSSIGKRDATGFVNYTPEDSEEILTGVAPSGSNKTKARREREALEKRQKLSQAALRAVEAVGGDISGLVEEEFFFQN</sequence>
<dbReference type="OrthoDB" id="2575228at2759"/>
<dbReference type="EMBL" id="MCFK01002093">
    <property type="protein sequence ID" value="RKF64149.1"/>
    <property type="molecule type" value="Genomic_DNA"/>
</dbReference>
<accession>A0A420I365</accession>
<reference evidence="1 2" key="1">
    <citation type="journal article" date="2018" name="BMC Genomics">
        <title>Comparative genome analyses reveal sequence features reflecting distinct modes of host-adaptation between dicot and monocot powdery mildew.</title>
        <authorList>
            <person name="Wu Y."/>
            <person name="Ma X."/>
            <person name="Pan Z."/>
            <person name="Kale S.D."/>
            <person name="Song Y."/>
            <person name="King H."/>
            <person name="Zhang Q."/>
            <person name="Presley C."/>
            <person name="Deng X."/>
            <person name="Wei C.I."/>
            <person name="Xiao S."/>
        </authorList>
    </citation>
    <scope>NUCLEOTIDE SEQUENCE [LARGE SCALE GENOMIC DNA]</scope>
    <source>
        <strain evidence="1">UMSG2</strain>
    </source>
</reference>
<protein>
    <submittedName>
        <fullName evidence="1">Putative developmental regulatory protein</fullName>
    </submittedName>
</protein>
<keyword evidence="2" id="KW-1185">Reference proteome</keyword>
<dbReference type="STRING" id="212602.A0A420I365"/>
<evidence type="ECO:0000313" key="1">
    <source>
        <dbReference type="EMBL" id="RKF64149.1"/>
    </source>
</evidence>
<evidence type="ECO:0000313" key="2">
    <source>
        <dbReference type="Proteomes" id="UP000286134"/>
    </source>
</evidence>
<name>A0A420I365_9PEZI</name>
<organism evidence="1 2">
    <name type="scientific">Erysiphe neolycopersici</name>
    <dbReference type="NCBI Taxonomy" id="212602"/>
    <lineage>
        <taxon>Eukaryota</taxon>
        <taxon>Fungi</taxon>
        <taxon>Dikarya</taxon>
        <taxon>Ascomycota</taxon>
        <taxon>Pezizomycotina</taxon>
        <taxon>Leotiomycetes</taxon>
        <taxon>Erysiphales</taxon>
        <taxon>Erysiphaceae</taxon>
        <taxon>Erysiphe</taxon>
    </lineage>
</organism>
<gene>
    <name evidence="1" type="ORF">OnM2_020037</name>
</gene>
<dbReference type="AlphaFoldDB" id="A0A420I365"/>